<evidence type="ECO:0000313" key="2">
    <source>
        <dbReference type="Proteomes" id="UP000006263"/>
    </source>
</evidence>
<sequence>MTVFGLNQLKAKLMPTKINYIIQWLILILVRCEGMTVY</sequence>
<dbReference type="Proteomes" id="UP000006263">
    <property type="component" value="Unassembled WGS sequence"/>
</dbReference>
<dbReference type="AlphaFoldDB" id="K6ZNF8"/>
<evidence type="ECO:0000313" key="1">
    <source>
        <dbReference type="EMBL" id="GAC24880.1"/>
    </source>
</evidence>
<name>K6ZNF8_9ALTE</name>
<protein>
    <submittedName>
        <fullName evidence="1">Uncharacterized protein</fullName>
    </submittedName>
</protein>
<accession>K6ZNF8</accession>
<proteinExistence type="predicted"/>
<comment type="caution">
    <text evidence="1">The sequence shown here is derived from an EMBL/GenBank/DDBJ whole genome shotgun (WGS) entry which is preliminary data.</text>
</comment>
<gene>
    <name evidence="1" type="ORF">GMES_2585</name>
</gene>
<organism evidence="1 2">
    <name type="scientific">Paraglaciecola mesophila KMM 241</name>
    <dbReference type="NCBI Taxonomy" id="1128912"/>
    <lineage>
        <taxon>Bacteria</taxon>
        <taxon>Pseudomonadati</taxon>
        <taxon>Pseudomonadota</taxon>
        <taxon>Gammaproteobacteria</taxon>
        <taxon>Alteromonadales</taxon>
        <taxon>Alteromonadaceae</taxon>
        <taxon>Paraglaciecola</taxon>
    </lineage>
</organism>
<reference evidence="1 2" key="1">
    <citation type="journal article" date="2017" name="Antonie Van Leeuwenhoek">
        <title>Rhizobium rhizosphaerae sp. nov., a novel species isolated from rice rhizosphere.</title>
        <authorList>
            <person name="Zhao J.J."/>
            <person name="Zhang J."/>
            <person name="Zhang R.J."/>
            <person name="Zhang C.W."/>
            <person name="Yin H.Q."/>
            <person name="Zhang X.X."/>
        </authorList>
    </citation>
    <scope>NUCLEOTIDE SEQUENCE [LARGE SCALE GENOMIC DNA]</scope>
    <source>
        <strain evidence="1 2">KMM 241</strain>
    </source>
</reference>
<dbReference type="EMBL" id="BAEP01000054">
    <property type="protein sequence ID" value="GAC24880.1"/>
    <property type="molecule type" value="Genomic_DNA"/>
</dbReference>